<keyword evidence="2" id="KW-1185">Reference proteome</keyword>
<dbReference type="Proteomes" id="UP001289645">
    <property type="component" value="Unassembled WGS sequence"/>
</dbReference>
<name>A0ACC6MPC7_MYCPF</name>
<gene>
    <name evidence="1" type="ORF">OHX15_25215</name>
</gene>
<sequence length="172" mass="18783">MRASGVLVGIAATATMVVASVNLGPSAYADDFGTDISGTWRVFSDGEWARTNDVLIDQQSVHETWTVNTTCVSPIECYGEVTSSLGWTGSAYLRDTWIIEHEVPNWMPCPDGTFATGHQKFWVWGVDPSTEERVSKNITTLVGRNVTRSNSGACGVNLPKIIEMPVRIEKNS</sequence>
<organism evidence="1 2">
    <name type="scientific">Mycolicibacterium parafortuitum</name>
    <name type="common">Mycobacterium parafortuitum</name>
    <dbReference type="NCBI Taxonomy" id="39692"/>
    <lineage>
        <taxon>Bacteria</taxon>
        <taxon>Bacillati</taxon>
        <taxon>Actinomycetota</taxon>
        <taxon>Actinomycetes</taxon>
        <taxon>Mycobacteriales</taxon>
        <taxon>Mycobacteriaceae</taxon>
        <taxon>Mycolicibacterium</taxon>
    </lineage>
</organism>
<reference evidence="1 2" key="1">
    <citation type="journal article" date="2021" name="Chemosphere">
        <title>Bioballs carrying a syntrophic Rhodococcus and Mycolicibacterium consortium for simultaneous sorption and biodegradation of fuel oil in contaminated freshwater.</title>
        <authorList>
            <person name="Naloka K."/>
            <person name="Polrit D."/>
            <person name="Muangchinda C."/>
            <person name="Thoetkiattikul H."/>
            <person name="Pinyakong O."/>
        </authorList>
    </citation>
    <scope>NUCLEOTIDE SEQUENCE [LARGE SCALE GENOMIC DNA]</scope>
    <source>
        <strain evidence="1 2">J101</strain>
    </source>
</reference>
<comment type="caution">
    <text evidence="1">The sequence shown here is derived from an EMBL/GenBank/DDBJ whole genome shotgun (WGS) entry which is preliminary data.</text>
</comment>
<evidence type="ECO:0000313" key="1">
    <source>
        <dbReference type="EMBL" id="MDZ5088708.1"/>
    </source>
</evidence>
<dbReference type="EMBL" id="JAOXLN010000037">
    <property type="protein sequence ID" value="MDZ5088708.1"/>
    <property type="molecule type" value="Genomic_DNA"/>
</dbReference>
<protein>
    <submittedName>
        <fullName evidence="1">Uncharacterized protein</fullName>
    </submittedName>
</protein>
<evidence type="ECO:0000313" key="2">
    <source>
        <dbReference type="Proteomes" id="UP001289645"/>
    </source>
</evidence>
<accession>A0ACC6MPC7</accession>
<proteinExistence type="predicted"/>